<evidence type="ECO:0000313" key="9">
    <source>
        <dbReference type="Proteomes" id="UP000000226"/>
    </source>
</evidence>
<dbReference type="InterPro" id="IPR050701">
    <property type="entry name" value="Histone_Mod_Regulator"/>
</dbReference>
<dbReference type="GO" id="GO:0005634">
    <property type="term" value="C:nucleus"/>
    <property type="evidence" value="ECO:0007669"/>
    <property type="project" value="UniProtKB-ARBA"/>
</dbReference>
<dbReference type="GO" id="GO:0006357">
    <property type="term" value="P:regulation of transcription by RNA polymerase II"/>
    <property type="evidence" value="ECO:0007669"/>
    <property type="project" value="TreeGrafter"/>
</dbReference>
<dbReference type="eggNOG" id="KOG0955">
    <property type="taxonomic scope" value="Eukaryota"/>
</dbReference>
<dbReference type="STRING" id="3885.V7AI91"/>
<keyword evidence="2 4" id="KW-0863">Zinc-finger</keyword>
<dbReference type="InterPro" id="IPR013083">
    <property type="entry name" value="Znf_RING/FYVE/PHD"/>
</dbReference>
<dbReference type="InterPro" id="IPR019786">
    <property type="entry name" value="Zinc_finger_PHD-type_CS"/>
</dbReference>
<evidence type="ECO:0000256" key="2">
    <source>
        <dbReference type="ARBA" id="ARBA00022771"/>
    </source>
</evidence>
<evidence type="ECO:0000256" key="5">
    <source>
        <dbReference type="SAM" id="MobiDB-lite"/>
    </source>
</evidence>
<evidence type="ECO:0000259" key="6">
    <source>
        <dbReference type="PROSITE" id="PS50016"/>
    </source>
</evidence>
<feature type="domain" description="PHD-type" evidence="6">
    <location>
        <begin position="155"/>
        <end position="208"/>
    </location>
</feature>
<dbReference type="PANTHER" id="PTHR13793:SF148">
    <property type="entry name" value="RING_FYVE_PHD ZINC FINGER SUPERFAMILY PROTEIN"/>
    <property type="match status" value="1"/>
</dbReference>
<feature type="compositionally biased region" description="Polar residues" evidence="5">
    <location>
        <begin position="106"/>
        <end position="125"/>
    </location>
</feature>
<keyword evidence="9" id="KW-1185">Reference proteome</keyword>
<proteinExistence type="predicted"/>
<keyword evidence="3" id="KW-0862">Zinc</keyword>
<dbReference type="Pfam" id="PF13831">
    <property type="entry name" value="PHD_2"/>
    <property type="match status" value="1"/>
</dbReference>
<evidence type="ECO:0008006" key="10">
    <source>
        <dbReference type="Google" id="ProtNLM"/>
    </source>
</evidence>
<dbReference type="Gene3D" id="3.30.40.10">
    <property type="entry name" value="Zinc/RING finger domain, C3HC4 (zinc finger)"/>
    <property type="match status" value="2"/>
</dbReference>
<evidence type="ECO:0000259" key="7">
    <source>
        <dbReference type="PROSITE" id="PS51805"/>
    </source>
</evidence>
<dbReference type="PANTHER" id="PTHR13793">
    <property type="entry name" value="PHD FINGER PROTEINS"/>
    <property type="match status" value="1"/>
</dbReference>
<dbReference type="CDD" id="cd15492">
    <property type="entry name" value="PHD_BRPF_JADE_like"/>
    <property type="match status" value="1"/>
</dbReference>
<organism evidence="8 9">
    <name type="scientific">Phaseolus vulgaris</name>
    <name type="common">Kidney bean</name>
    <name type="synonym">French bean</name>
    <dbReference type="NCBI Taxonomy" id="3885"/>
    <lineage>
        <taxon>Eukaryota</taxon>
        <taxon>Viridiplantae</taxon>
        <taxon>Streptophyta</taxon>
        <taxon>Embryophyta</taxon>
        <taxon>Tracheophyta</taxon>
        <taxon>Spermatophyta</taxon>
        <taxon>Magnoliopsida</taxon>
        <taxon>eudicotyledons</taxon>
        <taxon>Gunneridae</taxon>
        <taxon>Pentapetalae</taxon>
        <taxon>rosids</taxon>
        <taxon>fabids</taxon>
        <taxon>Fabales</taxon>
        <taxon>Fabaceae</taxon>
        <taxon>Papilionoideae</taxon>
        <taxon>50 kb inversion clade</taxon>
        <taxon>NPAAA clade</taxon>
        <taxon>indigoferoid/millettioid clade</taxon>
        <taxon>Phaseoleae</taxon>
        <taxon>Phaseolus</taxon>
    </lineage>
</organism>
<feature type="region of interest" description="Disordered" evidence="5">
    <location>
        <begin position="42"/>
        <end position="136"/>
    </location>
</feature>
<keyword evidence="1" id="KW-0479">Metal-binding</keyword>
<dbReference type="OrthoDB" id="20839at2759"/>
<reference evidence="9" key="1">
    <citation type="journal article" date="2014" name="Nat. Genet.">
        <title>A reference genome for common bean and genome-wide analysis of dual domestications.</title>
        <authorList>
            <person name="Schmutz J."/>
            <person name="McClean P.E."/>
            <person name="Mamidi S."/>
            <person name="Wu G.A."/>
            <person name="Cannon S.B."/>
            <person name="Grimwood J."/>
            <person name="Jenkins J."/>
            <person name="Shu S."/>
            <person name="Song Q."/>
            <person name="Chavarro C."/>
            <person name="Torres-Torres M."/>
            <person name="Geffroy V."/>
            <person name="Moghaddam S.M."/>
            <person name="Gao D."/>
            <person name="Abernathy B."/>
            <person name="Barry K."/>
            <person name="Blair M."/>
            <person name="Brick M.A."/>
            <person name="Chovatia M."/>
            <person name="Gepts P."/>
            <person name="Goodstein D.M."/>
            <person name="Gonzales M."/>
            <person name="Hellsten U."/>
            <person name="Hyten D.L."/>
            <person name="Jia G."/>
            <person name="Kelly J.D."/>
            <person name="Kudrna D."/>
            <person name="Lee R."/>
            <person name="Richard M.M."/>
            <person name="Miklas P.N."/>
            <person name="Osorno J.M."/>
            <person name="Rodrigues J."/>
            <person name="Thareau V."/>
            <person name="Urrea C.A."/>
            <person name="Wang M."/>
            <person name="Yu Y."/>
            <person name="Zhang M."/>
            <person name="Wing R.A."/>
            <person name="Cregan P.B."/>
            <person name="Rokhsar D.S."/>
            <person name="Jackson S.A."/>
        </authorList>
    </citation>
    <scope>NUCLEOTIDE SEQUENCE [LARGE SCALE GENOMIC DNA]</scope>
    <source>
        <strain evidence="9">cv. G19833</strain>
    </source>
</reference>
<feature type="compositionally biased region" description="Low complexity" evidence="5">
    <location>
        <begin position="42"/>
        <end position="51"/>
    </location>
</feature>
<gene>
    <name evidence="8" type="ORF">PHAVU_011G170000g</name>
</gene>
<dbReference type="InterPro" id="IPR001965">
    <property type="entry name" value="Znf_PHD"/>
</dbReference>
<dbReference type="InterPro" id="IPR011011">
    <property type="entry name" value="Znf_FYVE_PHD"/>
</dbReference>
<evidence type="ECO:0000256" key="4">
    <source>
        <dbReference type="PROSITE-ProRule" id="PRU00146"/>
    </source>
</evidence>
<dbReference type="PROSITE" id="PS51805">
    <property type="entry name" value="EPHD"/>
    <property type="match status" value="1"/>
</dbReference>
<dbReference type="SMART" id="SM00249">
    <property type="entry name" value="PHD"/>
    <property type="match status" value="2"/>
</dbReference>
<sequence>MSHFPFPFFTLFSMSHSNNPKMHSSTTFLHDLPPLKRLRLIQQQQDQQPHQNHFFHSSPQPHQNHFSDLPAKKRRESRTPSPPSATTLHNFSLPAKKRVWAPHPQSPSSSNDTVPTSETTPSSNDALPLPPAFDLNIEYNPDLGESENGGDDDDGVLCCVCQSTDGDPEDPIVFCDGCDLTVHASCYGHPLSKGVPDGDWFCERCRVGEAGESKGCALCPSSEGAMKRTAEGAWAHVVCALFVPEVFFQDPEGREGIDCSMVPKKRWSQRCYLCDGCDGCALVCSEPKCGLAFHVTCALKKELWIEYKEGKKGGTIVAGFCKTHTQIWEKQQQSGKYKIVPLEDEK</sequence>
<accession>V7AI91</accession>
<feature type="domain" description="PHD-type" evidence="7">
    <location>
        <begin position="213"/>
        <end position="325"/>
    </location>
</feature>
<dbReference type="InterPro" id="IPR019787">
    <property type="entry name" value="Znf_PHD-finger"/>
</dbReference>
<dbReference type="InterPro" id="IPR034732">
    <property type="entry name" value="EPHD"/>
</dbReference>
<name>V7AI91_PHAVU</name>
<dbReference type="Pfam" id="PF13832">
    <property type="entry name" value="zf-HC5HC2H_2"/>
    <property type="match status" value="1"/>
</dbReference>
<dbReference type="EMBL" id="CM002298">
    <property type="protein sequence ID" value="ESW05317.1"/>
    <property type="molecule type" value="Genomic_DNA"/>
</dbReference>
<evidence type="ECO:0000256" key="1">
    <source>
        <dbReference type="ARBA" id="ARBA00022723"/>
    </source>
</evidence>
<dbReference type="SUPFAM" id="SSF57903">
    <property type="entry name" value="FYVE/PHD zinc finger"/>
    <property type="match status" value="1"/>
</dbReference>
<feature type="compositionally biased region" description="Polar residues" evidence="5">
    <location>
        <begin position="54"/>
        <end position="66"/>
    </location>
</feature>
<dbReference type="AlphaFoldDB" id="V7AI91"/>
<dbReference type="GO" id="GO:0008270">
    <property type="term" value="F:zinc ion binding"/>
    <property type="evidence" value="ECO:0007669"/>
    <property type="project" value="UniProtKB-KW"/>
</dbReference>
<dbReference type="OMA" id="RWKGKCY"/>
<dbReference type="PROSITE" id="PS50016">
    <property type="entry name" value="ZF_PHD_2"/>
    <property type="match status" value="1"/>
</dbReference>
<dbReference type="PROSITE" id="PS01359">
    <property type="entry name" value="ZF_PHD_1"/>
    <property type="match status" value="1"/>
</dbReference>
<protein>
    <recommendedName>
        <fullName evidence="10">Protein Jade-1</fullName>
    </recommendedName>
</protein>
<dbReference type="Gramene" id="ESW05317">
    <property type="protein sequence ID" value="ESW05317"/>
    <property type="gene ID" value="PHAVU_011G170000g"/>
</dbReference>
<evidence type="ECO:0000313" key="8">
    <source>
        <dbReference type="EMBL" id="ESW05317.1"/>
    </source>
</evidence>
<dbReference type="CDD" id="cd15571">
    <property type="entry name" value="ePHD"/>
    <property type="match status" value="1"/>
</dbReference>
<evidence type="ECO:0000256" key="3">
    <source>
        <dbReference type="ARBA" id="ARBA00022833"/>
    </source>
</evidence>
<dbReference type="Proteomes" id="UP000000226">
    <property type="component" value="Chromosome 11"/>
</dbReference>